<keyword evidence="4" id="KW-1185">Reference proteome</keyword>
<feature type="transmembrane region" description="Helical" evidence="1">
    <location>
        <begin position="159"/>
        <end position="188"/>
    </location>
</feature>
<gene>
    <name evidence="3" type="ORF">OH136_01710</name>
</gene>
<feature type="domain" description="DUF2062" evidence="2">
    <location>
        <begin position="27"/>
        <end position="193"/>
    </location>
</feature>
<evidence type="ECO:0000313" key="3">
    <source>
        <dbReference type="EMBL" id="MCV6823258.1"/>
    </source>
</evidence>
<organism evidence="3 4">
    <name type="scientific">Halocynthiibacter halioticoli</name>
    <dbReference type="NCBI Taxonomy" id="2986804"/>
    <lineage>
        <taxon>Bacteria</taxon>
        <taxon>Pseudomonadati</taxon>
        <taxon>Pseudomonadota</taxon>
        <taxon>Alphaproteobacteria</taxon>
        <taxon>Rhodobacterales</taxon>
        <taxon>Paracoccaceae</taxon>
        <taxon>Halocynthiibacter</taxon>
    </lineage>
</organism>
<dbReference type="InterPro" id="IPR018639">
    <property type="entry name" value="DUF2062"/>
</dbReference>
<dbReference type="PANTHER" id="PTHR40547:SF1">
    <property type="entry name" value="SLL0298 PROTEIN"/>
    <property type="match status" value="1"/>
</dbReference>
<dbReference type="RefSeq" id="WP_263952094.1">
    <property type="nucleotide sequence ID" value="NZ_JAOYFC010000001.1"/>
</dbReference>
<dbReference type="PANTHER" id="PTHR40547">
    <property type="entry name" value="SLL0298 PROTEIN"/>
    <property type="match status" value="1"/>
</dbReference>
<proteinExistence type="predicted"/>
<feature type="transmembrane region" description="Helical" evidence="1">
    <location>
        <begin position="80"/>
        <end position="109"/>
    </location>
</feature>
<dbReference type="AlphaFoldDB" id="A0AAE3LQ97"/>
<accession>A0AAE3LQ97</accession>
<reference evidence="3" key="1">
    <citation type="submission" date="2022-10" db="EMBL/GenBank/DDBJ databases">
        <authorList>
            <person name="Yue Y."/>
        </authorList>
    </citation>
    <scope>NUCLEOTIDE SEQUENCE</scope>
    <source>
        <strain evidence="3">Z654</strain>
    </source>
</reference>
<protein>
    <submittedName>
        <fullName evidence="3">DUF2062 domain-containing protein</fullName>
    </submittedName>
</protein>
<evidence type="ECO:0000313" key="4">
    <source>
        <dbReference type="Proteomes" id="UP001208041"/>
    </source>
</evidence>
<name>A0AAE3LQ97_9RHOB</name>
<dbReference type="EMBL" id="JAOYFC010000001">
    <property type="protein sequence ID" value="MCV6823258.1"/>
    <property type="molecule type" value="Genomic_DNA"/>
</dbReference>
<keyword evidence="1" id="KW-0472">Membrane</keyword>
<feature type="transmembrane region" description="Helical" evidence="1">
    <location>
        <begin position="50"/>
        <end position="73"/>
    </location>
</feature>
<keyword evidence="1" id="KW-0812">Transmembrane</keyword>
<dbReference type="Proteomes" id="UP001208041">
    <property type="component" value="Unassembled WGS sequence"/>
</dbReference>
<comment type="caution">
    <text evidence="3">The sequence shown here is derived from an EMBL/GenBank/DDBJ whole genome shotgun (WGS) entry which is preliminary data.</text>
</comment>
<dbReference type="Pfam" id="PF09835">
    <property type="entry name" value="DUF2062"/>
    <property type="match status" value="1"/>
</dbReference>
<sequence length="215" mass="24534">MVFKRRDKRPIWQVVVDFFYPKGGWKRAFYYVQHRLHRLPDPPHRIARGLFIGVLISFTPLFGMHFIFAALLAKAIRGNIMAALLGTFFGNPLTFPFIATLSLQLGYLIMGYPHGDPHRGNVFEYFKSSGIEIKRNFVALFTNADANWSSLSGFYESIFLPYLIGGIVPGVVCGLVVYYLSVPLITVYQNRRRGRLKKKLDELRKKAAKKADGEV</sequence>
<evidence type="ECO:0000259" key="2">
    <source>
        <dbReference type="Pfam" id="PF09835"/>
    </source>
</evidence>
<evidence type="ECO:0000256" key="1">
    <source>
        <dbReference type="SAM" id="Phobius"/>
    </source>
</evidence>
<keyword evidence="1" id="KW-1133">Transmembrane helix</keyword>